<keyword evidence="2" id="KW-1185">Reference proteome</keyword>
<sequence>METKGEGALMNCHFPIDRLPNNCLLFIVERSGLWHGREEEAVFVIRILITVTKCLAITKGLPKGRHRTVATVRTPAKSYLAEVPCCRQTSPLEAQDIATPSPSVHIEEERGDLEGASLPSTGEQRITMTVRTASSDRTHRTTVTVMQNHDDTMVFPLREGFGAGVMSDFSPLRGKAQGDVSAVPLIGSPWPSDSWVP</sequence>
<dbReference type="AlphaFoldDB" id="A0A0L7RFQ3"/>
<reference evidence="1 2" key="1">
    <citation type="submission" date="2015-07" db="EMBL/GenBank/DDBJ databases">
        <title>The genome of Habropoda laboriosa.</title>
        <authorList>
            <person name="Pan H."/>
            <person name="Kapheim K."/>
        </authorList>
    </citation>
    <scope>NUCLEOTIDE SEQUENCE [LARGE SCALE GENOMIC DNA]</scope>
    <source>
        <strain evidence="1">0110345459</strain>
    </source>
</reference>
<evidence type="ECO:0000313" key="1">
    <source>
        <dbReference type="EMBL" id="KOC69664.1"/>
    </source>
</evidence>
<protein>
    <submittedName>
        <fullName evidence="1">Uncharacterized protein</fullName>
    </submittedName>
</protein>
<gene>
    <name evidence="1" type="ORF">WH47_08439</name>
</gene>
<evidence type="ECO:0000313" key="2">
    <source>
        <dbReference type="Proteomes" id="UP000053825"/>
    </source>
</evidence>
<proteinExistence type="predicted"/>
<dbReference type="EMBL" id="KQ414602">
    <property type="protein sequence ID" value="KOC69664.1"/>
    <property type="molecule type" value="Genomic_DNA"/>
</dbReference>
<organism evidence="1 2">
    <name type="scientific">Habropoda laboriosa</name>
    <dbReference type="NCBI Taxonomy" id="597456"/>
    <lineage>
        <taxon>Eukaryota</taxon>
        <taxon>Metazoa</taxon>
        <taxon>Ecdysozoa</taxon>
        <taxon>Arthropoda</taxon>
        <taxon>Hexapoda</taxon>
        <taxon>Insecta</taxon>
        <taxon>Pterygota</taxon>
        <taxon>Neoptera</taxon>
        <taxon>Endopterygota</taxon>
        <taxon>Hymenoptera</taxon>
        <taxon>Apocrita</taxon>
        <taxon>Aculeata</taxon>
        <taxon>Apoidea</taxon>
        <taxon>Anthophila</taxon>
        <taxon>Apidae</taxon>
        <taxon>Habropoda</taxon>
    </lineage>
</organism>
<dbReference type="Proteomes" id="UP000053825">
    <property type="component" value="Unassembled WGS sequence"/>
</dbReference>
<accession>A0A0L7RFQ3</accession>
<name>A0A0L7RFQ3_9HYME</name>